<keyword evidence="3" id="KW-1185">Reference proteome</keyword>
<comment type="caution">
    <text evidence="2">The sequence shown here is derived from an EMBL/GenBank/DDBJ whole genome shotgun (WGS) entry which is preliminary data.</text>
</comment>
<dbReference type="Proteomes" id="UP001328107">
    <property type="component" value="Unassembled WGS sequence"/>
</dbReference>
<gene>
    <name evidence="2" type="ORF">PMAYCL1PPCAC_15615</name>
</gene>
<name>A0AAN5HYD3_9BILA</name>
<reference evidence="3" key="1">
    <citation type="submission" date="2022-10" db="EMBL/GenBank/DDBJ databases">
        <title>Genome assembly of Pristionchus species.</title>
        <authorList>
            <person name="Yoshida K."/>
            <person name="Sommer R.J."/>
        </authorList>
    </citation>
    <scope>NUCLEOTIDE SEQUENCE [LARGE SCALE GENOMIC DNA]</scope>
    <source>
        <strain evidence="3">RS5460</strain>
    </source>
</reference>
<dbReference type="AlphaFoldDB" id="A0AAN5HYD3"/>
<feature type="signal peptide" evidence="1">
    <location>
        <begin position="1"/>
        <end position="20"/>
    </location>
</feature>
<evidence type="ECO:0000313" key="3">
    <source>
        <dbReference type="Proteomes" id="UP001328107"/>
    </source>
</evidence>
<sequence>HGRVLRSLLVFLSSLTHSLARPQPATSSIKKLRIEESCPSSVPSLNHFNYRWLDRNIRGVRK</sequence>
<accession>A0AAN5HYD3</accession>
<evidence type="ECO:0000256" key="1">
    <source>
        <dbReference type="SAM" id="SignalP"/>
    </source>
</evidence>
<keyword evidence="1" id="KW-0732">Signal</keyword>
<protein>
    <submittedName>
        <fullName evidence="2">Uncharacterized protein</fullName>
    </submittedName>
</protein>
<proteinExistence type="predicted"/>
<organism evidence="2 3">
    <name type="scientific">Pristionchus mayeri</name>
    <dbReference type="NCBI Taxonomy" id="1317129"/>
    <lineage>
        <taxon>Eukaryota</taxon>
        <taxon>Metazoa</taxon>
        <taxon>Ecdysozoa</taxon>
        <taxon>Nematoda</taxon>
        <taxon>Chromadorea</taxon>
        <taxon>Rhabditida</taxon>
        <taxon>Rhabditina</taxon>
        <taxon>Diplogasteromorpha</taxon>
        <taxon>Diplogasteroidea</taxon>
        <taxon>Neodiplogasteridae</taxon>
        <taxon>Pristionchus</taxon>
    </lineage>
</organism>
<dbReference type="EMBL" id="BTRK01000004">
    <property type="protein sequence ID" value="GMR45420.1"/>
    <property type="molecule type" value="Genomic_DNA"/>
</dbReference>
<feature type="chain" id="PRO_5042990204" evidence="1">
    <location>
        <begin position="21"/>
        <end position="62"/>
    </location>
</feature>
<evidence type="ECO:0000313" key="2">
    <source>
        <dbReference type="EMBL" id="GMR45420.1"/>
    </source>
</evidence>
<feature type="non-terminal residue" evidence="2">
    <location>
        <position position="1"/>
    </location>
</feature>